<dbReference type="AlphaFoldDB" id="A0A314YCA3"/>
<dbReference type="EMBL" id="PJQY01001456">
    <property type="protein sequence ID" value="PQQ02481.1"/>
    <property type="molecule type" value="Genomic_DNA"/>
</dbReference>
<organism evidence="1 2">
    <name type="scientific">Prunus yedoensis var. nudiflora</name>
    <dbReference type="NCBI Taxonomy" id="2094558"/>
    <lineage>
        <taxon>Eukaryota</taxon>
        <taxon>Viridiplantae</taxon>
        <taxon>Streptophyta</taxon>
        <taxon>Embryophyta</taxon>
        <taxon>Tracheophyta</taxon>
        <taxon>Spermatophyta</taxon>
        <taxon>Magnoliopsida</taxon>
        <taxon>eudicotyledons</taxon>
        <taxon>Gunneridae</taxon>
        <taxon>Pentapetalae</taxon>
        <taxon>rosids</taxon>
        <taxon>fabids</taxon>
        <taxon>Rosales</taxon>
        <taxon>Rosaceae</taxon>
        <taxon>Amygdaloideae</taxon>
        <taxon>Amygdaleae</taxon>
        <taxon>Prunus</taxon>
    </lineage>
</organism>
<comment type="caution">
    <text evidence="1">The sequence shown here is derived from an EMBL/GenBank/DDBJ whole genome shotgun (WGS) entry which is preliminary data.</text>
</comment>
<keyword evidence="2" id="KW-1185">Reference proteome</keyword>
<reference evidence="1 2" key="1">
    <citation type="submission" date="2018-02" db="EMBL/GenBank/DDBJ databases">
        <title>Draft genome of wild Prunus yedoensis var. nudiflora.</title>
        <authorList>
            <person name="Baek S."/>
            <person name="Kim J.-H."/>
            <person name="Choi K."/>
            <person name="Kim G.-B."/>
            <person name="Cho A."/>
            <person name="Jang H."/>
            <person name="Shin C.-H."/>
            <person name="Yu H.-J."/>
            <person name="Mun J.-H."/>
        </authorList>
    </citation>
    <scope>NUCLEOTIDE SEQUENCE [LARGE SCALE GENOMIC DNA]</scope>
    <source>
        <strain evidence="2">cv. Jeju island</strain>
        <tissue evidence="1">Leaf</tissue>
    </source>
</reference>
<protein>
    <submittedName>
        <fullName evidence="1">Uncharacterized protein</fullName>
    </submittedName>
</protein>
<proteinExistence type="predicted"/>
<sequence>MACRHVDRLIHGARHLMAKRKGAVHLNGMLYHCSEESHGEPMPQEWYQKEFPKLTKLTQLLKNVDLVDGRLVNISDGSIIMDDRIEHRMLTFKSLAREFIGSPLVQQTLKNDVVALSGGRICNQFVCFSKPNEREPMVVKTLSVVSGFLNISAQQRQSVRVTLSPQITQHRIWTGTLEEVLNGLKTELEYLDHQCPSKGTKMGQQIVASCLKFLADTSTSISYEHDSSSWTRLSPAKVTDSSGLQKWEDVLEMFNDLIDCLKNERELLLYVAKLEVLKEGLSQIKDVLTDRSIGHKEVRHQESLVQKKLTKTLGHSSKCLFTLLLYYLFGHVRDIEVDVCGGVYSRGSGNNFCLCMGRIVTSDEEEMVWSGVRQLDRALGLFKFVWETAGMKGALQLQGHIWCVGAEGRTLTYRGNTFFVHGIHV</sequence>
<evidence type="ECO:0000313" key="2">
    <source>
        <dbReference type="Proteomes" id="UP000250321"/>
    </source>
</evidence>
<dbReference type="PANTHER" id="PTHR37763:SF1">
    <property type="entry name" value="EXOSOME COMPLEX EXONUCLEASE"/>
    <property type="match status" value="1"/>
</dbReference>
<gene>
    <name evidence="1" type="ORF">Pyn_24652</name>
</gene>
<evidence type="ECO:0000313" key="1">
    <source>
        <dbReference type="EMBL" id="PQQ02481.1"/>
    </source>
</evidence>
<dbReference type="Proteomes" id="UP000250321">
    <property type="component" value="Unassembled WGS sequence"/>
</dbReference>
<dbReference type="PANTHER" id="PTHR37763">
    <property type="entry name" value="EXOSOME COMPLEX EXONUCLEASE"/>
    <property type="match status" value="1"/>
</dbReference>
<dbReference type="OrthoDB" id="770241at2759"/>
<name>A0A314YCA3_PRUYE</name>
<accession>A0A314YCA3</accession>
<dbReference type="STRING" id="2094558.A0A314YCA3"/>